<dbReference type="InterPro" id="IPR029071">
    <property type="entry name" value="Ubiquitin-like_domsf"/>
</dbReference>
<dbReference type="InterPro" id="IPR007653">
    <property type="entry name" value="SPC3"/>
</dbReference>
<dbReference type="PANTHER" id="PTHR12804">
    <property type="entry name" value="MICROSOMAL SIGNAL PEPTIDASE 23 KD SUBUNIT SPC22/23"/>
    <property type="match status" value="1"/>
</dbReference>
<reference evidence="13 14" key="1">
    <citation type="submission" date="2018-11" db="EMBL/GenBank/DDBJ databases">
        <title>Genome sequence of Saitozyma podzolica DSM 27192.</title>
        <authorList>
            <person name="Aliyu H."/>
            <person name="Gorte O."/>
            <person name="Ochsenreither K."/>
        </authorList>
    </citation>
    <scope>NUCLEOTIDE SEQUENCE [LARGE SCALE GENOMIC DNA]</scope>
    <source>
        <strain evidence="13 14">DSM 27192</strain>
    </source>
</reference>
<dbReference type="CDD" id="cd01763">
    <property type="entry name" value="Ubl_SUMO_like"/>
    <property type="match status" value="1"/>
</dbReference>
<keyword evidence="4" id="KW-0256">Endoplasmic reticulum</keyword>
<dbReference type="Pfam" id="PF04573">
    <property type="entry name" value="SPC22"/>
    <property type="match status" value="1"/>
</dbReference>
<sequence length="343" mass="39215">MHSSLQRLNHLFSLATTYIMILLALISVASYLAVPPVNPGKVDIKDLIVQRGRLRRWGAKEEDIASLRFDIRTDLNPLLNSYNTKQLFLYLTAEYEEETTGMRHDVVLWDRIIQRAEIRDIRAVGKKIPAGGKGKRGRGNVRVEEGKNKYLWRNPSGTFKDVPTANMTLHYSLMPSIEQMRPSSVASRWNQPTPRGPTNPPATSTRARRDLRTDPRPHQSADVHFHFLFHLGGSYRCGSRFAVAMPDDDYDSEAEHEELKAAGKISIVVIWQEKPTTFLVKPNTHFQKIFEAWSNANRTAEGAVVFLYDDKRVLGDTSPKMREWEIGREYRLEAMVHQEGGCR</sequence>
<comment type="subcellular location">
    <subcellularLocation>
        <location evidence="1">Endoplasmic reticulum membrane</location>
        <topology evidence="1">Single-pass type II membrane protein</topology>
    </subcellularLocation>
</comment>
<evidence type="ECO:0000313" key="14">
    <source>
        <dbReference type="Proteomes" id="UP000279259"/>
    </source>
</evidence>
<dbReference type="OrthoDB" id="10261524at2759"/>
<evidence type="ECO:0000256" key="9">
    <source>
        <dbReference type="ARBA" id="ARBA00033146"/>
    </source>
</evidence>
<dbReference type="EMBL" id="RSCD01000009">
    <property type="protein sequence ID" value="RSH90923.1"/>
    <property type="molecule type" value="Genomic_DNA"/>
</dbReference>
<keyword evidence="7 12" id="KW-0472">Membrane</keyword>
<evidence type="ECO:0000256" key="4">
    <source>
        <dbReference type="ARBA" id="ARBA00022824"/>
    </source>
</evidence>
<evidence type="ECO:0000256" key="2">
    <source>
        <dbReference type="ARBA" id="ARBA00009289"/>
    </source>
</evidence>
<evidence type="ECO:0000256" key="12">
    <source>
        <dbReference type="SAM" id="Phobius"/>
    </source>
</evidence>
<evidence type="ECO:0000256" key="1">
    <source>
        <dbReference type="ARBA" id="ARBA00004648"/>
    </source>
</evidence>
<comment type="function">
    <text evidence="10">Essential component of the signal peptidase complex (SPC) which catalyzes the cleavage of N-terminal signal sequences from nascent proteins as they are translocated into the lumen of the endoplasmic reticulum. Essential for the SPC catalytic activity, possibly by stabilizing and positioning the active center of the complex close to the lumenal surface. Essential for viability.</text>
</comment>
<keyword evidence="14" id="KW-1185">Reference proteome</keyword>
<keyword evidence="3 12" id="KW-0812">Transmembrane</keyword>
<proteinExistence type="inferred from homology"/>
<evidence type="ECO:0000256" key="3">
    <source>
        <dbReference type="ARBA" id="ARBA00022692"/>
    </source>
</evidence>
<dbReference type="GO" id="GO:0006465">
    <property type="term" value="P:signal peptide processing"/>
    <property type="evidence" value="ECO:0007669"/>
    <property type="project" value="InterPro"/>
</dbReference>
<dbReference type="SUPFAM" id="SSF54236">
    <property type="entry name" value="Ubiquitin-like"/>
    <property type="match status" value="1"/>
</dbReference>
<evidence type="ECO:0000256" key="8">
    <source>
        <dbReference type="ARBA" id="ARBA00029556"/>
    </source>
</evidence>
<organism evidence="13 14">
    <name type="scientific">Saitozyma podzolica</name>
    <dbReference type="NCBI Taxonomy" id="1890683"/>
    <lineage>
        <taxon>Eukaryota</taxon>
        <taxon>Fungi</taxon>
        <taxon>Dikarya</taxon>
        <taxon>Basidiomycota</taxon>
        <taxon>Agaricomycotina</taxon>
        <taxon>Tremellomycetes</taxon>
        <taxon>Tremellales</taxon>
        <taxon>Trimorphomycetaceae</taxon>
        <taxon>Saitozyma</taxon>
    </lineage>
</organism>
<evidence type="ECO:0000256" key="11">
    <source>
        <dbReference type="SAM" id="MobiDB-lite"/>
    </source>
</evidence>
<feature type="transmembrane region" description="Helical" evidence="12">
    <location>
        <begin position="12"/>
        <end position="34"/>
    </location>
</feature>
<dbReference type="Gene3D" id="3.10.20.90">
    <property type="entry name" value="Phosphatidylinositol 3-kinase Catalytic Subunit, Chain A, domain 1"/>
    <property type="match status" value="1"/>
</dbReference>
<accession>A0A427YIM5</accession>
<evidence type="ECO:0000256" key="10">
    <source>
        <dbReference type="ARBA" id="ARBA00045670"/>
    </source>
</evidence>
<protein>
    <recommendedName>
        <fullName evidence="8">Signal peptidase complex subunit 3</fullName>
    </recommendedName>
    <alternativeName>
        <fullName evidence="9">Microsomal signal peptidase subunit 3</fullName>
    </alternativeName>
</protein>
<comment type="caution">
    <text evidence="13">The sequence shown here is derived from an EMBL/GenBank/DDBJ whole genome shotgun (WGS) entry which is preliminary data.</text>
</comment>
<keyword evidence="5" id="KW-0735">Signal-anchor</keyword>
<keyword evidence="6 12" id="KW-1133">Transmembrane helix</keyword>
<evidence type="ECO:0000256" key="6">
    <source>
        <dbReference type="ARBA" id="ARBA00022989"/>
    </source>
</evidence>
<dbReference type="AlphaFoldDB" id="A0A427YIM5"/>
<feature type="compositionally biased region" description="Polar residues" evidence="11">
    <location>
        <begin position="182"/>
        <end position="193"/>
    </location>
</feature>
<comment type="similarity">
    <text evidence="2">Belongs to the SPCS3 family.</text>
</comment>
<evidence type="ECO:0000313" key="13">
    <source>
        <dbReference type="EMBL" id="RSH90923.1"/>
    </source>
</evidence>
<dbReference type="STRING" id="1890683.A0A427YIM5"/>
<evidence type="ECO:0000256" key="5">
    <source>
        <dbReference type="ARBA" id="ARBA00022968"/>
    </source>
</evidence>
<dbReference type="GO" id="GO:0045047">
    <property type="term" value="P:protein targeting to ER"/>
    <property type="evidence" value="ECO:0007669"/>
    <property type="project" value="TreeGrafter"/>
</dbReference>
<feature type="compositionally biased region" description="Basic and acidic residues" evidence="11">
    <location>
        <begin position="207"/>
        <end position="218"/>
    </location>
</feature>
<dbReference type="PANTHER" id="PTHR12804:SF0">
    <property type="entry name" value="SIGNAL PEPTIDASE COMPLEX SUBUNIT 3"/>
    <property type="match status" value="1"/>
</dbReference>
<dbReference type="GO" id="GO:0005787">
    <property type="term" value="C:signal peptidase complex"/>
    <property type="evidence" value="ECO:0007669"/>
    <property type="project" value="InterPro"/>
</dbReference>
<dbReference type="Proteomes" id="UP000279259">
    <property type="component" value="Unassembled WGS sequence"/>
</dbReference>
<evidence type="ECO:0000256" key="7">
    <source>
        <dbReference type="ARBA" id="ARBA00023136"/>
    </source>
</evidence>
<name>A0A427YIM5_9TREE</name>
<gene>
    <name evidence="13" type="ORF">EHS25_010099</name>
</gene>
<feature type="region of interest" description="Disordered" evidence="11">
    <location>
        <begin position="182"/>
        <end position="218"/>
    </location>
</feature>